<dbReference type="AlphaFoldDB" id="A0A644ZQP8"/>
<sequence>MNKNLPFLIILFITLGGNYAFGQSLRAYAHARVNIIIPIAIVKNSDMNFGNVAVGGVGGTVILSPIGVRSTTGGVTLPAISGTISPAEFNVTGVAGSSFTITLPTTNHQVKNGSNVMIINNFTSSPSGSSTIGTTGRIIKVGATLNIAPLQAPGTYTSVTPFEVRVNY</sequence>
<dbReference type="Pfam" id="PF14352">
    <property type="entry name" value="DUF4402"/>
    <property type="match status" value="1"/>
</dbReference>
<dbReference type="InterPro" id="IPR025514">
    <property type="entry name" value="DUF4402"/>
</dbReference>
<dbReference type="EMBL" id="VSSQ01009645">
    <property type="protein sequence ID" value="MPM42211.1"/>
    <property type="molecule type" value="Genomic_DNA"/>
</dbReference>
<accession>A0A644ZQP8</accession>
<protein>
    <recommendedName>
        <fullName evidence="2">DUF4402 domain-containing protein</fullName>
    </recommendedName>
</protein>
<gene>
    <name evidence="1" type="ORF">SDC9_88874</name>
</gene>
<evidence type="ECO:0008006" key="2">
    <source>
        <dbReference type="Google" id="ProtNLM"/>
    </source>
</evidence>
<name>A0A644ZQP8_9ZZZZ</name>
<proteinExistence type="predicted"/>
<reference evidence="1" key="1">
    <citation type="submission" date="2019-08" db="EMBL/GenBank/DDBJ databases">
        <authorList>
            <person name="Kucharzyk K."/>
            <person name="Murdoch R.W."/>
            <person name="Higgins S."/>
            <person name="Loffler F."/>
        </authorList>
    </citation>
    <scope>NUCLEOTIDE SEQUENCE</scope>
</reference>
<organism evidence="1">
    <name type="scientific">bioreactor metagenome</name>
    <dbReference type="NCBI Taxonomy" id="1076179"/>
    <lineage>
        <taxon>unclassified sequences</taxon>
        <taxon>metagenomes</taxon>
        <taxon>ecological metagenomes</taxon>
    </lineage>
</organism>
<comment type="caution">
    <text evidence="1">The sequence shown here is derived from an EMBL/GenBank/DDBJ whole genome shotgun (WGS) entry which is preliminary data.</text>
</comment>
<evidence type="ECO:0000313" key="1">
    <source>
        <dbReference type="EMBL" id="MPM42211.1"/>
    </source>
</evidence>